<comment type="subcellular location">
    <subcellularLocation>
        <location evidence="1">Membrane</location>
        <topology evidence="1">Multi-pass membrane protein</topology>
    </subcellularLocation>
</comment>
<dbReference type="GO" id="GO:0005886">
    <property type="term" value="C:plasma membrane"/>
    <property type="evidence" value="ECO:0007669"/>
    <property type="project" value="TreeGrafter"/>
</dbReference>
<evidence type="ECO:0000256" key="10">
    <source>
        <dbReference type="SAM" id="MobiDB-lite"/>
    </source>
</evidence>
<evidence type="ECO:0008006" key="14">
    <source>
        <dbReference type="Google" id="ProtNLM"/>
    </source>
</evidence>
<evidence type="ECO:0000256" key="7">
    <source>
        <dbReference type="ARBA" id="ARBA00022989"/>
    </source>
</evidence>
<keyword evidence="9 11" id="KW-0472">Membrane</keyword>
<keyword evidence="7 11" id="KW-1133">Transmembrane helix</keyword>
<keyword evidence="13" id="KW-1185">Reference proteome</keyword>
<name>A0A8J4E121_9ACTN</name>
<dbReference type="AlphaFoldDB" id="A0A8J4E121"/>
<dbReference type="RefSeq" id="WP_203996984.1">
    <property type="nucleotide sequence ID" value="NZ_BOPG01000032.1"/>
</dbReference>
<gene>
    <name evidence="12" type="ORF">Vau01_050650</name>
</gene>
<evidence type="ECO:0000256" key="1">
    <source>
        <dbReference type="ARBA" id="ARBA00004141"/>
    </source>
</evidence>
<accession>A0A8J4E121</accession>
<sequence>MTTPDGDWPAAPYAAPYVPPPDAPQWTVGPTRVRAAAAGTFVRGLARRARTEAAVAERVHRGRAAGAQRLRQVAPRVDPARLTATAGRVGRGTAEHTGRAVRHTVTAFAEFGIGIAMFWRGLWTFVRSPRLWVYALVPAVVLYLLMLSSPALVRVVSYEGAEWLAGFADDWPDLVRWMLLLTFKWALKALLTAIVGFLVVPVTLLVGAPFYVLTVRSLERRLGEPARTPRPNWLEASAFVMSQTAIVFLVVAFGGLLMVPVLLIPGVNLLAAVAVAVVINGFVVGLLAVGLPLHHRGVCRRRSQLGYAWRRRWAVIGFGGMSVLVLSVPYAPLRWLTVPAVFVGAVLLHRRLPYVSASSGPGSTGSPDPAGAARAGVDRSRWPSRWT</sequence>
<dbReference type="EMBL" id="BOPG01000032">
    <property type="protein sequence ID" value="GIJ57549.1"/>
    <property type="molecule type" value="Genomic_DNA"/>
</dbReference>
<evidence type="ECO:0000256" key="3">
    <source>
        <dbReference type="ARBA" id="ARBA00022475"/>
    </source>
</evidence>
<evidence type="ECO:0000256" key="11">
    <source>
        <dbReference type="SAM" id="Phobius"/>
    </source>
</evidence>
<dbReference type="InterPro" id="IPR050480">
    <property type="entry name" value="CysZ-like"/>
</dbReference>
<feature type="transmembrane region" description="Helical" evidence="11">
    <location>
        <begin position="313"/>
        <end position="331"/>
    </location>
</feature>
<protein>
    <recommendedName>
        <fullName evidence="14">CysZ protein</fullName>
    </recommendedName>
</protein>
<feature type="transmembrane region" description="Helical" evidence="11">
    <location>
        <begin position="100"/>
        <end position="119"/>
    </location>
</feature>
<keyword evidence="5" id="KW-0028">Amino-acid biosynthesis</keyword>
<reference evidence="12" key="1">
    <citation type="submission" date="2021-01" db="EMBL/GenBank/DDBJ databases">
        <title>Whole genome shotgun sequence of Virgisporangium aurantiacum NBRC 16421.</title>
        <authorList>
            <person name="Komaki H."/>
            <person name="Tamura T."/>
        </authorList>
    </citation>
    <scope>NUCLEOTIDE SEQUENCE</scope>
    <source>
        <strain evidence="12">NBRC 16421</strain>
    </source>
</reference>
<evidence type="ECO:0000313" key="12">
    <source>
        <dbReference type="EMBL" id="GIJ57549.1"/>
    </source>
</evidence>
<feature type="transmembrane region" description="Helical" evidence="11">
    <location>
        <begin position="185"/>
        <end position="212"/>
    </location>
</feature>
<organism evidence="12 13">
    <name type="scientific">Virgisporangium aurantiacum</name>
    <dbReference type="NCBI Taxonomy" id="175570"/>
    <lineage>
        <taxon>Bacteria</taxon>
        <taxon>Bacillati</taxon>
        <taxon>Actinomycetota</taxon>
        <taxon>Actinomycetes</taxon>
        <taxon>Micromonosporales</taxon>
        <taxon>Micromonosporaceae</taxon>
        <taxon>Virgisporangium</taxon>
    </lineage>
</organism>
<feature type="transmembrane region" description="Helical" evidence="11">
    <location>
        <begin position="233"/>
        <end position="263"/>
    </location>
</feature>
<proteinExistence type="predicted"/>
<evidence type="ECO:0000256" key="6">
    <source>
        <dbReference type="ARBA" id="ARBA00022692"/>
    </source>
</evidence>
<comment type="caution">
    <text evidence="12">The sequence shown here is derived from an EMBL/GenBank/DDBJ whole genome shotgun (WGS) entry which is preliminary data.</text>
</comment>
<evidence type="ECO:0000256" key="5">
    <source>
        <dbReference type="ARBA" id="ARBA00022605"/>
    </source>
</evidence>
<dbReference type="PANTHER" id="PTHR37468">
    <property type="entry name" value="SULFATE TRANSPORTER CYSZ"/>
    <property type="match status" value="1"/>
</dbReference>
<dbReference type="GO" id="GO:0000103">
    <property type="term" value="P:sulfate assimilation"/>
    <property type="evidence" value="ECO:0007669"/>
    <property type="project" value="TreeGrafter"/>
</dbReference>
<keyword evidence="2" id="KW-0813">Transport</keyword>
<dbReference type="PANTHER" id="PTHR37468:SF1">
    <property type="entry name" value="SULFATE TRANSPORTER CYSZ"/>
    <property type="match status" value="1"/>
</dbReference>
<evidence type="ECO:0000313" key="13">
    <source>
        <dbReference type="Proteomes" id="UP000612585"/>
    </source>
</evidence>
<keyword evidence="6 11" id="KW-0812">Transmembrane</keyword>
<dbReference type="GO" id="GO:0009675">
    <property type="term" value="F:high-affinity sulfate:proton symporter activity"/>
    <property type="evidence" value="ECO:0007669"/>
    <property type="project" value="TreeGrafter"/>
</dbReference>
<feature type="compositionally biased region" description="Low complexity" evidence="10">
    <location>
        <begin position="357"/>
        <end position="373"/>
    </location>
</feature>
<dbReference type="GO" id="GO:0019344">
    <property type="term" value="P:cysteine biosynthetic process"/>
    <property type="evidence" value="ECO:0007669"/>
    <property type="project" value="TreeGrafter"/>
</dbReference>
<dbReference type="Proteomes" id="UP000612585">
    <property type="component" value="Unassembled WGS sequence"/>
</dbReference>
<keyword evidence="4" id="KW-0997">Cell inner membrane</keyword>
<evidence type="ECO:0000256" key="4">
    <source>
        <dbReference type="ARBA" id="ARBA00022519"/>
    </source>
</evidence>
<dbReference type="InterPro" id="IPR059112">
    <property type="entry name" value="CysZ/EI24"/>
</dbReference>
<feature type="region of interest" description="Disordered" evidence="10">
    <location>
        <begin position="357"/>
        <end position="387"/>
    </location>
</feature>
<evidence type="ECO:0000256" key="9">
    <source>
        <dbReference type="ARBA" id="ARBA00023136"/>
    </source>
</evidence>
<evidence type="ECO:0000256" key="2">
    <source>
        <dbReference type="ARBA" id="ARBA00022448"/>
    </source>
</evidence>
<feature type="transmembrane region" description="Helical" evidence="11">
    <location>
        <begin position="269"/>
        <end position="293"/>
    </location>
</feature>
<keyword evidence="8" id="KW-0764">Sulfate transport</keyword>
<evidence type="ECO:0000256" key="8">
    <source>
        <dbReference type="ARBA" id="ARBA00023032"/>
    </source>
</evidence>
<feature type="transmembrane region" description="Helical" evidence="11">
    <location>
        <begin position="131"/>
        <end position="153"/>
    </location>
</feature>
<keyword evidence="3" id="KW-1003">Cell membrane</keyword>
<dbReference type="Pfam" id="PF07264">
    <property type="entry name" value="EI24"/>
    <property type="match status" value="1"/>
</dbReference>